<protein>
    <submittedName>
        <fullName evidence="2">Uncharacterized protein</fullName>
    </submittedName>
</protein>
<dbReference type="Gene3D" id="3.50.50.60">
    <property type="entry name" value="FAD/NAD(P)-binding domain"/>
    <property type="match status" value="1"/>
</dbReference>
<feature type="non-terminal residue" evidence="2">
    <location>
        <position position="68"/>
    </location>
</feature>
<dbReference type="PANTHER" id="PTHR11552">
    <property type="entry name" value="GLUCOSE-METHANOL-CHOLINE GMC OXIDOREDUCTASE"/>
    <property type="match status" value="1"/>
</dbReference>
<dbReference type="AlphaFoldDB" id="A0A382UMA9"/>
<sequence length="68" mass="7428">MKYDQIVVGGGTAGCIVAARLSEDPERSVLLLEAGPEYPSFEQLPDSLKYGWGMLNLEARKVGGPFNW</sequence>
<organism evidence="2">
    <name type="scientific">marine metagenome</name>
    <dbReference type="NCBI Taxonomy" id="408172"/>
    <lineage>
        <taxon>unclassified sequences</taxon>
        <taxon>metagenomes</taxon>
        <taxon>ecological metagenomes</taxon>
    </lineage>
</organism>
<dbReference type="EMBL" id="UINC01145076">
    <property type="protein sequence ID" value="SVD34985.1"/>
    <property type="molecule type" value="Genomic_DNA"/>
</dbReference>
<dbReference type="Pfam" id="PF05834">
    <property type="entry name" value="Lycopene_cycl"/>
    <property type="match status" value="1"/>
</dbReference>
<dbReference type="SUPFAM" id="SSF51905">
    <property type="entry name" value="FAD/NAD(P)-binding domain"/>
    <property type="match status" value="1"/>
</dbReference>
<evidence type="ECO:0000256" key="1">
    <source>
        <dbReference type="ARBA" id="ARBA00010790"/>
    </source>
</evidence>
<accession>A0A382UMA9</accession>
<dbReference type="PROSITE" id="PS51257">
    <property type="entry name" value="PROKAR_LIPOPROTEIN"/>
    <property type="match status" value="1"/>
</dbReference>
<dbReference type="InterPro" id="IPR036188">
    <property type="entry name" value="FAD/NAD-bd_sf"/>
</dbReference>
<name>A0A382UMA9_9ZZZZ</name>
<proteinExistence type="inferred from homology"/>
<dbReference type="InterPro" id="IPR012132">
    <property type="entry name" value="GMC_OxRdtase"/>
</dbReference>
<dbReference type="GO" id="GO:0050660">
    <property type="term" value="F:flavin adenine dinucleotide binding"/>
    <property type="evidence" value="ECO:0007669"/>
    <property type="project" value="InterPro"/>
</dbReference>
<reference evidence="2" key="1">
    <citation type="submission" date="2018-05" db="EMBL/GenBank/DDBJ databases">
        <authorList>
            <person name="Lanie J.A."/>
            <person name="Ng W.-L."/>
            <person name="Kazmierczak K.M."/>
            <person name="Andrzejewski T.M."/>
            <person name="Davidsen T.M."/>
            <person name="Wayne K.J."/>
            <person name="Tettelin H."/>
            <person name="Glass J.I."/>
            <person name="Rusch D."/>
            <person name="Podicherti R."/>
            <person name="Tsui H.-C.T."/>
            <person name="Winkler M.E."/>
        </authorList>
    </citation>
    <scope>NUCLEOTIDE SEQUENCE</scope>
</reference>
<gene>
    <name evidence="2" type="ORF">METZ01_LOCUS387839</name>
</gene>
<dbReference type="GO" id="GO:0016491">
    <property type="term" value="F:oxidoreductase activity"/>
    <property type="evidence" value="ECO:0007669"/>
    <property type="project" value="TreeGrafter"/>
</dbReference>
<comment type="similarity">
    <text evidence="1">Belongs to the GMC oxidoreductase family.</text>
</comment>
<dbReference type="PANTHER" id="PTHR11552:SF147">
    <property type="entry name" value="CHOLINE DEHYDROGENASE, MITOCHONDRIAL"/>
    <property type="match status" value="1"/>
</dbReference>
<evidence type="ECO:0000313" key="2">
    <source>
        <dbReference type="EMBL" id="SVD34985.1"/>
    </source>
</evidence>